<reference evidence="3" key="1">
    <citation type="submission" date="2020-03" db="EMBL/GenBank/DDBJ databases">
        <title>The deep terrestrial virosphere.</title>
        <authorList>
            <person name="Holmfeldt K."/>
            <person name="Nilsson E."/>
            <person name="Simone D."/>
            <person name="Lopez-Fernandez M."/>
            <person name="Wu X."/>
            <person name="de Brujin I."/>
            <person name="Lundin D."/>
            <person name="Andersson A."/>
            <person name="Bertilsson S."/>
            <person name="Dopson M."/>
        </authorList>
    </citation>
    <scope>NUCLEOTIDE SEQUENCE</scope>
    <source>
        <strain evidence="3">MM415A00606</strain>
        <strain evidence="2">MM415B01303</strain>
    </source>
</reference>
<proteinExistence type="predicted"/>
<feature type="transmembrane region" description="Helical" evidence="1">
    <location>
        <begin position="57"/>
        <end position="79"/>
    </location>
</feature>
<evidence type="ECO:0000313" key="2">
    <source>
        <dbReference type="EMBL" id="QJA59384.1"/>
    </source>
</evidence>
<protein>
    <submittedName>
        <fullName evidence="3">Uncharacterized protein</fullName>
    </submittedName>
</protein>
<dbReference type="EMBL" id="MT141367">
    <property type="protein sequence ID" value="QJA59384.1"/>
    <property type="molecule type" value="Genomic_DNA"/>
</dbReference>
<evidence type="ECO:0000313" key="3">
    <source>
        <dbReference type="EMBL" id="QJA81009.1"/>
    </source>
</evidence>
<dbReference type="EMBL" id="MT142444">
    <property type="protein sequence ID" value="QJA81009.1"/>
    <property type="molecule type" value="Genomic_DNA"/>
</dbReference>
<sequence length="81" mass="9135">MSREKITNNELLTRIDERLNYLRVVDISEIKKHLETLNNNVAKNTARSSANASQVKALWLVIIAHLALLGTIIGLLIHYQG</sequence>
<accession>A0A6M3KG96</accession>
<evidence type="ECO:0000256" key="1">
    <source>
        <dbReference type="SAM" id="Phobius"/>
    </source>
</evidence>
<organism evidence="3">
    <name type="scientific">viral metagenome</name>
    <dbReference type="NCBI Taxonomy" id="1070528"/>
    <lineage>
        <taxon>unclassified sequences</taxon>
        <taxon>metagenomes</taxon>
        <taxon>organismal metagenomes</taxon>
    </lineage>
</organism>
<gene>
    <name evidence="3" type="ORF">MM415A00606_0010</name>
    <name evidence="2" type="ORF">MM415B01303_0019</name>
</gene>
<keyword evidence="1" id="KW-0812">Transmembrane</keyword>
<keyword evidence="1" id="KW-1133">Transmembrane helix</keyword>
<keyword evidence="1" id="KW-0472">Membrane</keyword>
<dbReference type="AlphaFoldDB" id="A0A6M3KG96"/>
<name>A0A6M3KG96_9ZZZZ</name>